<dbReference type="GO" id="GO:0005886">
    <property type="term" value="C:plasma membrane"/>
    <property type="evidence" value="ECO:0007669"/>
    <property type="project" value="UniProtKB-SubCell"/>
</dbReference>
<dbReference type="GO" id="GO:0006605">
    <property type="term" value="P:protein targeting"/>
    <property type="evidence" value="ECO:0007669"/>
    <property type="project" value="UniProtKB-UniRule"/>
</dbReference>
<dbReference type="InterPro" id="IPR055344">
    <property type="entry name" value="SecD_SecF_C_bact"/>
</dbReference>
<comment type="subunit">
    <text evidence="14">Forms a complex with SecD. Part of the essential Sec protein translocation apparatus which comprises SecA, SecYEG and auxiliary proteins SecDF. Other proteins may also be involved.</text>
</comment>
<evidence type="ECO:0000313" key="16">
    <source>
        <dbReference type="EMBL" id="HGT46468.1"/>
    </source>
</evidence>
<comment type="similarity">
    <text evidence="11">In the C-terminal section; belongs to the SecD/SecF family. SecF subfamily.</text>
</comment>
<keyword evidence="9 14" id="KW-0472">Membrane</keyword>
<dbReference type="GO" id="GO:0065002">
    <property type="term" value="P:intracellular protein transmembrane transport"/>
    <property type="evidence" value="ECO:0007669"/>
    <property type="project" value="UniProtKB-UniRule"/>
</dbReference>
<comment type="similarity">
    <text evidence="14">Belongs to the SecD/SecF family. SecF subfamily.</text>
</comment>
<comment type="subcellular location">
    <subcellularLocation>
        <location evidence="1 14">Cell membrane</location>
        <topology evidence="1 14">Multi-pass membrane protein</topology>
    </subcellularLocation>
</comment>
<evidence type="ECO:0000256" key="5">
    <source>
        <dbReference type="ARBA" id="ARBA00022692"/>
    </source>
</evidence>
<name>A0A832DE51_9BACT</name>
<comment type="similarity">
    <text evidence="12">In the N-terminal section; belongs to the SecD/SecF family. SecD subfamily.</text>
</comment>
<feature type="transmembrane region" description="Helical" evidence="14">
    <location>
        <begin position="270"/>
        <end position="291"/>
    </location>
</feature>
<accession>A0A832DE51</accession>
<dbReference type="AlphaFoldDB" id="A0A832DE51"/>
<comment type="subunit">
    <text evidence="13">Part of the essential Sec protein translocation apparatus which comprises SecA, SecYEG and auxiliary proteins SecDF-YajC and YidC.</text>
</comment>
<proteinExistence type="inferred from homology"/>
<evidence type="ECO:0000256" key="12">
    <source>
        <dbReference type="ARBA" id="ARBA00061053"/>
    </source>
</evidence>
<evidence type="ECO:0000256" key="1">
    <source>
        <dbReference type="ARBA" id="ARBA00004651"/>
    </source>
</evidence>
<evidence type="ECO:0000256" key="11">
    <source>
        <dbReference type="ARBA" id="ARBA00060856"/>
    </source>
</evidence>
<feature type="transmembrane region" description="Helical" evidence="14">
    <location>
        <begin position="342"/>
        <end position="367"/>
    </location>
</feature>
<evidence type="ECO:0000256" key="3">
    <source>
        <dbReference type="ARBA" id="ARBA00022475"/>
    </source>
</evidence>
<evidence type="ECO:0000256" key="13">
    <source>
        <dbReference type="ARBA" id="ARBA00065973"/>
    </source>
</evidence>
<comment type="caution">
    <text evidence="14">Lacks conserved residue(s) required for the propagation of feature annotation.</text>
</comment>
<dbReference type="PRINTS" id="PR01755">
    <property type="entry name" value="SECFTRNLCASE"/>
</dbReference>
<dbReference type="InterPro" id="IPR022646">
    <property type="entry name" value="SecD/SecF_CS"/>
</dbReference>
<dbReference type="NCBIfam" id="TIGR00916">
    <property type="entry name" value="2A0604s01"/>
    <property type="match status" value="1"/>
</dbReference>
<dbReference type="Pfam" id="PF07549">
    <property type="entry name" value="Sec_GG"/>
    <property type="match status" value="1"/>
</dbReference>
<dbReference type="Pfam" id="PF02355">
    <property type="entry name" value="SecD_SecF_C"/>
    <property type="match status" value="1"/>
</dbReference>
<comment type="function">
    <text evidence="10 14">Part of the Sec protein translocase complex. Interacts with the SecYEG preprotein conducting channel. SecDF uses the proton motive force (PMF) to complete protein translocation after the ATP-dependent function of SecA.</text>
</comment>
<evidence type="ECO:0000256" key="10">
    <source>
        <dbReference type="ARBA" id="ARBA00059018"/>
    </source>
</evidence>
<evidence type="ECO:0000256" key="8">
    <source>
        <dbReference type="ARBA" id="ARBA00023010"/>
    </source>
</evidence>
<evidence type="ECO:0000259" key="15">
    <source>
        <dbReference type="PROSITE" id="PS50156"/>
    </source>
</evidence>
<dbReference type="EMBL" id="DSVI01000003">
    <property type="protein sequence ID" value="HGT46468.1"/>
    <property type="molecule type" value="Genomic_DNA"/>
</dbReference>
<dbReference type="NCBIfam" id="TIGR00966">
    <property type="entry name" value="transloc_SecF"/>
    <property type="match status" value="1"/>
</dbReference>
<dbReference type="Gene3D" id="1.20.1640.10">
    <property type="entry name" value="Multidrug efflux transporter AcrB transmembrane domain"/>
    <property type="match status" value="1"/>
</dbReference>
<gene>
    <name evidence="14 16" type="primary">secF</name>
    <name evidence="16" type="ORF">ENS56_00335</name>
</gene>
<evidence type="ECO:0000256" key="7">
    <source>
        <dbReference type="ARBA" id="ARBA00022989"/>
    </source>
</evidence>
<keyword evidence="6 14" id="KW-0653">Protein transport</keyword>
<dbReference type="FunFam" id="1.20.1640.10:FF:000024">
    <property type="entry name" value="Multifunctional fusion protein"/>
    <property type="match status" value="1"/>
</dbReference>
<keyword evidence="7 14" id="KW-1133">Transmembrane helix</keyword>
<dbReference type="GO" id="GO:0015450">
    <property type="term" value="F:protein-transporting ATPase activity"/>
    <property type="evidence" value="ECO:0007669"/>
    <property type="project" value="InterPro"/>
</dbReference>
<evidence type="ECO:0000256" key="2">
    <source>
        <dbReference type="ARBA" id="ARBA00022448"/>
    </source>
</evidence>
<reference evidence="16" key="1">
    <citation type="journal article" date="2020" name="mSystems">
        <title>Genome- and Community-Level Interaction Insights into Carbon Utilization and Element Cycling Functions of Hydrothermarchaeota in Hydrothermal Sediment.</title>
        <authorList>
            <person name="Zhou Z."/>
            <person name="Liu Y."/>
            <person name="Xu W."/>
            <person name="Pan J."/>
            <person name="Luo Z.H."/>
            <person name="Li M."/>
        </authorList>
    </citation>
    <scope>NUCLEOTIDE SEQUENCE [LARGE SCALE GENOMIC DNA]</scope>
    <source>
        <strain evidence="16">SpSt-500</strain>
    </source>
</reference>
<feature type="transmembrane region" description="Helical" evidence="14">
    <location>
        <begin position="209"/>
        <end position="226"/>
    </location>
</feature>
<protein>
    <recommendedName>
        <fullName evidence="14">Protein-export membrane protein SecF</fullName>
    </recommendedName>
</protein>
<feature type="transmembrane region" description="Helical" evidence="14">
    <location>
        <begin position="233"/>
        <end position="258"/>
    </location>
</feature>
<dbReference type="InterPro" id="IPR022813">
    <property type="entry name" value="SecD/SecF_arch_bac"/>
</dbReference>
<dbReference type="PANTHER" id="PTHR30081:SF8">
    <property type="entry name" value="PROTEIN TRANSLOCASE SUBUNIT SECF"/>
    <property type="match status" value="1"/>
</dbReference>
<comment type="caution">
    <text evidence="16">The sequence shown here is derived from an EMBL/GenBank/DDBJ whole genome shotgun (WGS) entry which is preliminary data.</text>
</comment>
<dbReference type="InterPro" id="IPR022645">
    <property type="entry name" value="SecD/SecF_bac"/>
</dbReference>
<evidence type="ECO:0000256" key="14">
    <source>
        <dbReference type="HAMAP-Rule" id="MF_01464"/>
    </source>
</evidence>
<organism evidence="16">
    <name type="scientific">Ignavibacterium album</name>
    <dbReference type="NCBI Taxonomy" id="591197"/>
    <lineage>
        <taxon>Bacteria</taxon>
        <taxon>Pseudomonadati</taxon>
        <taxon>Ignavibacteriota</taxon>
        <taxon>Ignavibacteria</taxon>
        <taxon>Ignavibacteriales</taxon>
        <taxon>Ignavibacteriaceae</taxon>
        <taxon>Ignavibacterium</taxon>
    </lineage>
</organism>
<dbReference type="InterPro" id="IPR005665">
    <property type="entry name" value="SecF_bac"/>
</dbReference>
<dbReference type="GO" id="GO:0043952">
    <property type="term" value="P:protein transport by the Sec complex"/>
    <property type="evidence" value="ECO:0007669"/>
    <property type="project" value="UniProtKB-UniRule"/>
</dbReference>
<feature type="domain" description="SSD" evidence="15">
    <location>
        <begin position="229"/>
        <end position="368"/>
    </location>
</feature>
<dbReference type="HAMAP" id="MF_01464_B">
    <property type="entry name" value="SecF_B"/>
    <property type="match status" value="1"/>
</dbReference>
<dbReference type="PANTHER" id="PTHR30081">
    <property type="entry name" value="PROTEIN-EXPORT MEMBRANE PROTEIN SEC"/>
    <property type="match status" value="1"/>
</dbReference>
<evidence type="ECO:0000256" key="6">
    <source>
        <dbReference type="ARBA" id="ARBA00022927"/>
    </source>
</evidence>
<keyword evidence="8 14" id="KW-0811">Translocation</keyword>
<dbReference type="InterPro" id="IPR048634">
    <property type="entry name" value="SecD_SecF_C"/>
</dbReference>
<sequence>MRIFHNLNVNWMGMRKTFYILSIALFLVGMLNVAFRGLVFGIDFKGGSEIVLQFEKPVEVAKIRNDLANIGLGAVEVRTFGAETGILVRTELQEIPKEIYPKVVDRIRENINKILPEVPYKIVDSTMNSVTIEFDNPDTTNLMIAELFAQGFQTGKISEELDNKQMIVRVGIADWIKEVLREKVKDNPFQVVKEDRVGPKIGEELKRDAVLAVLLSLVVILIYLGFRFKFVFAVGAVIALFHDVLITVGLYALLYGLIPGLNLEIDLPVVAAFLTLVGYSINDTVIVFDRIRENMKIHKTMPLEELINRSINQTMSRTIITGLTTLLAVFVLFLLGGDVLRAFSFTLLFGIIIGTYSSIFVASALVVDYAQRTKKKVQFS</sequence>
<dbReference type="PROSITE" id="PS50156">
    <property type="entry name" value="SSD"/>
    <property type="match status" value="1"/>
</dbReference>
<keyword evidence="2 14" id="KW-0813">Transport</keyword>
<feature type="transmembrane region" description="Helical" evidence="14">
    <location>
        <begin position="318"/>
        <end position="336"/>
    </location>
</feature>
<keyword evidence="4" id="KW-0997">Cell inner membrane</keyword>
<evidence type="ECO:0000256" key="9">
    <source>
        <dbReference type="ARBA" id="ARBA00023136"/>
    </source>
</evidence>
<keyword evidence="5 14" id="KW-0812">Transmembrane</keyword>
<dbReference type="SUPFAM" id="SSF82866">
    <property type="entry name" value="Multidrug efflux transporter AcrB transmembrane domain"/>
    <property type="match status" value="1"/>
</dbReference>
<evidence type="ECO:0000256" key="4">
    <source>
        <dbReference type="ARBA" id="ARBA00022519"/>
    </source>
</evidence>
<dbReference type="InterPro" id="IPR000731">
    <property type="entry name" value="SSD"/>
</dbReference>
<keyword evidence="3 14" id="KW-1003">Cell membrane</keyword>